<keyword evidence="2" id="KW-0812">Transmembrane</keyword>
<dbReference type="NCBIfam" id="TIGR04056">
    <property type="entry name" value="OMP_RagA_SusC"/>
    <property type="match status" value="1"/>
</dbReference>
<dbReference type="EMBL" id="VWMK01000028">
    <property type="protein sequence ID" value="KAA3758237.1"/>
    <property type="molecule type" value="Genomic_DNA"/>
</dbReference>
<keyword evidence="4" id="KW-0675">Receptor</keyword>
<evidence type="ECO:0000313" key="5">
    <source>
        <dbReference type="Proteomes" id="UP000422221"/>
    </source>
</evidence>
<proteinExistence type="inferred from homology"/>
<dbReference type="NCBIfam" id="TIGR04057">
    <property type="entry name" value="SusC_RagA_signa"/>
    <property type="match status" value="1"/>
</dbReference>
<accession>A0A7J4XDD3</accession>
<comment type="caution">
    <text evidence="4">The sequence shown here is derived from an EMBL/GenBank/DDBJ whole genome shotgun (WGS) entry which is preliminary data.</text>
</comment>
<dbReference type="Gene3D" id="2.170.130.10">
    <property type="entry name" value="TonB-dependent receptor, plug domain"/>
    <property type="match status" value="1"/>
</dbReference>
<comment type="similarity">
    <text evidence="2">Belongs to the TonB-dependent receptor family.</text>
</comment>
<comment type="subcellular location">
    <subcellularLocation>
        <location evidence="2">Cell outer membrane</location>
        <topology evidence="2">Multi-pass membrane protein</topology>
    </subcellularLocation>
</comment>
<dbReference type="PANTHER" id="PTHR30069:SF29">
    <property type="entry name" value="HEMOGLOBIN AND HEMOGLOBIN-HAPTOGLOBIN-BINDING PROTEIN 1-RELATED"/>
    <property type="match status" value="1"/>
</dbReference>
<keyword evidence="1" id="KW-0732">Signal</keyword>
<evidence type="ECO:0000259" key="3">
    <source>
        <dbReference type="Pfam" id="PF07715"/>
    </source>
</evidence>
<dbReference type="FunFam" id="2.60.40.1120:FF:000003">
    <property type="entry name" value="Outer membrane protein Omp121"/>
    <property type="match status" value="1"/>
</dbReference>
<dbReference type="InterPro" id="IPR023997">
    <property type="entry name" value="TonB-dep_OMP_SusC/RagA_CS"/>
</dbReference>
<keyword evidence="2" id="KW-0998">Cell outer membrane</keyword>
<dbReference type="InterPro" id="IPR037066">
    <property type="entry name" value="Plug_dom_sf"/>
</dbReference>
<evidence type="ECO:0000256" key="1">
    <source>
        <dbReference type="ARBA" id="ARBA00022729"/>
    </source>
</evidence>
<dbReference type="RefSeq" id="WP_130058709.1">
    <property type="nucleotide sequence ID" value="NZ_CP081902.1"/>
</dbReference>
<keyword evidence="2" id="KW-1134">Transmembrane beta strand</keyword>
<dbReference type="AlphaFoldDB" id="A0A7J4XDD3"/>
<sequence length="1085" mass="123206">MINYSIIKKCLSVRLFCLLLLMFSATIVFSQKRTISGNVVDEIKEPLIGVTVQVKGTTQGTVTDLDGNYSILVDNPNVTLIFSYVGYKKEIIPLKNRIVVNVTMQMDSEVLDDVVVVGYGTQKRLSVTGSVSSVKATDLARTSATTTAAALAGKVPGITNRQTSGEPGVAMRMEIRNLGTPLYVIDGVMKDEGQFNNLDVNDIESISILKDGSAAIYGVKAANGVVLVTTKRGTVNEKPTVTINGYYGLQKWTRFPELSNAYQYKRAVAEADVIKNGVTPNLISREDLEKYRTEYYNPETGEDYRSFDWYDFAVRDNTPQKYLSVSSQGGGEKTNYYLSISRIDQDAAFKDFNFNRTNIQLNLDTKIGKYLKVSASMNGRIETRESPAITMDENNCYKNDFWYLRWGISRNLPTERPYANDNPNYINKIMNVQNNHAYADRDIVGYGDDVWRVFQGNWDIEWNTPIKGLKAQFLYSYYIANNQEERSRKSVPVYTYNRNMDSYEQDGTLADGSGWLERYLRKRQRTIEENMYRFTVNYDNKFGEHAVSAVLVGEATERFDRSMLMVNNAIASNDQTLFFDKDENNVIRNEGYSVRPSAGFIGRINYNYADRYLLELSGRYDGSFIFPRNKRWGFFPSVSAGWRVSSEQFFANSVLSNYISNLKFRVSYGEMGNDDNYSSNKVLGIGDWDYMYGYNMNAGTGVIASDPFISSSGSTIGSVSQRGMPVTNLSWVKSSMLNIGVDLGFLNNRLTLEVDGFMRKRSGLTDRRGDVYIPYETGYSEMPLENLNTDKHIGIDGLIKWQDNVGREFYYSVGFNATLARKKNGNVYGERFGNSWEQYRKSGQNRWSYVNWGYEVIGRFQTQEEIDAYPVIMNISNGSDRNKLVLPGDLIYKDQNGDGVINDYDSRPIGYAEGGLPYMTYGLNLACSYKGFDIAIDFAGAALQSFQRNWETKWPFQAGNTFNYMVEDRWHHEDPLDPSTPWVSGNYPALRPQSVNAWHVYCNNSTYWLTNAAYFRMKNLEIGYTIPQKITQKIAMQKFRVFFNGTNLFSIDNTSKFGLDPENSDTNGLGYPMVRVLTFGATITF</sequence>
<dbReference type="Gene3D" id="2.60.40.1120">
    <property type="entry name" value="Carboxypeptidase-like, regulatory domain"/>
    <property type="match status" value="1"/>
</dbReference>
<dbReference type="InterPro" id="IPR012910">
    <property type="entry name" value="Plug_dom"/>
</dbReference>
<dbReference type="PROSITE" id="PS52016">
    <property type="entry name" value="TONB_DEPENDENT_REC_3"/>
    <property type="match status" value="1"/>
</dbReference>
<dbReference type="PANTHER" id="PTHR30069">
    <property type="entry name" value="TONB-DEPENDENT OUTER MEMBRANE RECEPTOR"/>
    <property type="match status" value="1"/>
</dbReference>
<dbReference type="InterPro" id="IPR039426">
    <property type="entry name" value="TonB-dep_rcpt-like"/>
</dbReference>
<dbReference type="SUPFAM" id="SSF49464">
    <property type="entry name" value="Carboxypeptidase regulatory domain-like"/>
    <property type="match status" value="1"/>
</dbReference>
<evidence type="ECO:0000256" key="2">
    <source>
        <dbReference type="PROSITE-ProRule" id="PRU01360"/>
    </source>
</evidence>
<dbReference type="InterPro" id="IPR023996">
    <property type="entry name" value="TonB-dep_OMP_SusC/RagA"/>
</dbReference>
<dbReference type="InterPro" id="IPR008969">
    <property type="entry name" value="CarboxyPept-like_regulatory"/>
</dbReference>
<dbReference type="Pfam" id="PF07715">
    <property type="entry name" value="Plug"/>
    <property type="match status" value="1"/>
</dbReference>
<feature type="domain" description="TonB-dependent receptor plug" evidence="3">
    <location>
        <begin position="125"/>
        <end position="225"/>
    </location>
</feature>
<name>A0A7J4XDD3_9BACE</name>
<keyword evidence="2" id="KW-0813">Transport</keyword>
<dbReference type="Pfam" id="PF13715">
    <property type="entry name" value="CarbopepD_reg_2"/>
    <property type="match status" value="1"/>
</dbReference>
<protein>
    <submittedName>
        <fullName evidence="4">TonB-dependent receptor</fullName>
    </submittedName>
</protein>
<dbReference type="Proteomes" id="UP000422221">
    <property type="component" value="Unassembled WGS sequence"/>
</dbReference>
<dbReference type="GO" id="GO:0015344">
    <property type="term" value="F:siderophore uptake transmembrane transporter activity"/>
    <property type="evidence" value="ECO:0007669"/>
    <property type="project" value="TreeGrafter"/>
</dbReference>
<dbReference type="GO" id="GO:0009279">
    <property type="term" value="C:cell outer membrane"/>
    <property type="evidence" value="ECO:0007669"/>
    <property type="project" value="UniProtKB-SubCell"/>
</dbReference>
<gene>
    <name evidence="4" type="ORF">F3F73_21105</name>
</gene>
<dbReference type="GO" id="GO:0044718">
    <property type="term" value="P:siderophore transmembrane transport"/>
    <property type="evidence" value="ECO:0007669"/>
    <property type="project" value="TreeGrafter"/>
</dbReference>
<reference evidence="4 5" key="1">
    <citation type="journal article" date="2019" name="Nat. Med.">
        <title>A library of human gut bacterial isolates paired with longitudinal multiomics data enables mechanistic microbiome research.</title>
        <authorList>
            <person name="Poyet M."/>
            <person name="Groussin M."/>
            <person name="Gibbons S.M."/>
            <person name="Avila-Pacheco J."/>
            <person name="Jiang X."/>
            <person name="Kearney S.M."/>
            <person name="Perrotta A.R."/>
            <person name="Berdy B."/>
            <person name="Zhao S."/>
            <person name="Lieberman T.D."/>
            <person name="Swanson P.K."/>
            <person name="Smith M."/>
            <person name="Roesemann S."/>
            <person name="Alexander J.E."/>
            <person name="Rich S.A."/>
            <person name="Livny J."/>
            <person name="Vlamakis H."/>
            <person name="Clish C."/>
            <person name="Bullock K."/>
            <person name="Deik A."/>
            <person name="Scott J."/>
            <person name="Pierce K.A."/>
            <person name="Xavier R.J."/>
            <person name="Alm E.J."/>
        </authorList>
    </citation>
    <scope>NUCLEOTIDE SEQUENCE [LARGE SCALE GENOMIC DNA]</scope>
    <source>
        <strain evidence="4 5">BIOML-A10</strain>
    </source>
</reference>
<organism evidence="4 5">
    <name type="scientific">Bacteroides salyersiae</name>
    <dbReference type="NCBI Taxonomy" id="291644"/>
    <lineage>
        <taxon>Bacteria</taxon>
        <taxon>Pseudomonadati</taxon>
        <taxon>Bacteroidota</taxon>
        <taxon>Bacteroidia</taxon>
        <taxon>Bacteroidales</taxon>
        <taxon>Bacteroidaceae</taxon>
        <taxon>Bacteroides</taxon>
    </lineage>
</organism>
<evidence type="ECO:0000313" key="4">
    <source>
        <dbReference type="EMBL" id="KAA3758237.1"/>
    </source>
</evidence>
<keyword evidence="2" id="KW-0472">Membrane</keyword>
<dbReference type="SUPFAM" id="SSF56935">
    <property type="entry name" value="Porins"/>
    <property type="match status" value="1"/>
</dbReference>